<dbReference type="AlphaFoldDB" id="A0A8A1M2C6"/>
<dbReference type="OrthoDB" id="301415at2759"/>
<organism evidence="2 3">
    <name type="scientific">Ajellomyces capsulatus</name>
    <name type="common">Darling's disease fungus</name>
    <name type="synonym">Histoplasma capsulatum</name>
    <dbReference type="NCBI Taxonomy" id="5037"/>
    <lineage>
        <taxon>Eukaryota</taxon>
        <taxon>Fungi</taxon>
        <taxon>Dikarya</taxon>
        <taxon>Ascomycota</taxon>
        <taxon>Pezizomycotina</taxon>
        <taxon>Eurotiomycetes</taxon>
        <taxon>Eurotiomycetidae</taxon>
        <taxon>Onygenales</taxon>
        <taxon>Ajellomycetaceae</taxon>
        <taxon>Histoplasma</taxon>
    </lineage>
</organism>
<dbReference type="VEuPathDB" id="FungiDB:I7I51_08343"/>
<feature type="domain" description="YVC1 N-terminal linker helical" evidence="1">
    <location>
        <begin position="58"/>
        <end position="104"/>
    </location>
</feature>
<proteinExistence type="predicted"/>
<protein>
    <submittedName>
        <fullName evidence="2">Vacuolar cation channel</fullName>
    </submittedName>
</protein>
<evidence type="ECO:0000313" key="2">
    <source>
        <dbReference type="EMBL" id="QSS58913.1"/>
    </source>
</evidence>
<dbReference type="Proteomes" id="UP000663671">
    <property type="component" value="Chromosome 2"/>
</dbReference>
<dbReference type="Pfam" id="PF23190">
    <property type="entry name" value="LHD_TRPY1"/>
    <property type="match status" value="1"/>
</dbReference>
<evidence type="ECO:0000313" key="3">
    <source>
        <dbReference type="Proteomes" id="UP000663671"/>
    </source>
</evidence>
<reference evidence="2" key="1">
    <citation type="submission" date="2021-01" db="EMBL/GenBank/DDBJ databases">
        <title>Chromosome-level genome assembly of a human fungal pathogen reveals clustering of transcriptionally co-regulated genes.</title>
        <authorList>
            <person name="Voorhies M."/>
            <person name="Cohen S."/>
            <person name="Shea T.P."/>
            <person name="Petrus S."/>
            <person name="Munoz J.F."/>
            <person name="Poplawski S."/>
            <person name="Goldman W.E."/>
            <person name="Michael T."/>
            <person name="Cuomo C.A."/>
            <person name="Sil A."/>
            <person name="Beyhan S."/>
        </authorList>
    </citation>
    <scope>NUCLEOTIDE SEQUENCE</scope>
    <source>
        <strain evidence="2">WU24</strain>
    </source>
</reference>
<evidence type="ECO:0000259" key="1">
    <source>
        <dbReference type="Pfam" id="PF23190"/>
    </source>
</evidence>
<name>A0A8A1M2C6_AJECA</name>
<sequence>MGPFITKPRGESCRQITRNSYLCADHRHRAHRELYEGRRLLPVRRNEALPPALPAKEVTKVALRLKYQIEQVIPCELDEDSVTKANSNILTKAVIQTTREAGEMYQVPLARLAVPGRQRPLHLH</sequence>
<gene>
    <name evidence="2" type="primary">YVC1</name>
    <name evidence="2" type="ORF">I7I51_08343</name>
</gene>
<dbReference type="InterPro" id="IPR056337">
    <property type="entry name" value="LHD_YVC1"/>
</dbReference>
<dbReference type="EMBL" id="CP069109">
    <property type="protein sequence ID" value="QSS58913.1"/>
    <property type="molecule type" value="Genomic_DNA"/>
</dbReference>
<accession>A0A8A1M2C6</accession>